<dbReference type="EMBL" id="BK014777">
    <property type="protein sequence ID" value="DAD75222.1"/>
    <property type="molecule type" value="Genomic_DNA"/>
</dbReference>
<sequence>MIRRQEPEEPVWAKYITEDNLPTEDLQYLCLIIGLEATKKLMFKVAGEKFAIHAYCNQSYKRQYIIDNFDGTKQCINNLALECKTTTRFVYKVLEEQVGGKNK</sequence>
<proteinExistence type="predicted"/>
<protein>
    <submittedName>
        <fullName evidence="1">Middle operon regulator, TRANSCRIPTION.2A</fullName>
    </submittedName>
</protein>
<evidence type="ECO:0000313" key="1">
    <source>
        <dbReference type="EMBL" id="DAD75222.1"/>
    </source>
</evidence>
<organism evidence="1">
    <name type="scientific">Siphoviridae sp. ctCsv15</name>
    <dbReference type="NCBI Taxonomy" id="2826195"/>
    <lineage>
        <taxon>Viruses</taxon>
        <taxon>Duplodnaviria</taxon>
        <taxon>Heunggongvirae</taxon>
        <taxon>Uroviricota</taxon>
        <taxon>Caudoviricetes</taxon>
    </lineage>
</organism>
<name>A0A8S5LZ42_9CAUD</name>
<accession>A0A8S5LZ42</accession>
<reference evidence="1" key="1">
    <citation type="journal article" date="2021" name="Proc. Natl. Acad. Sci. U.S.A.">
        <title>A Catalog of Tens of Thousands of Viruses from Human Metagenomes Reveals Hidden Associations with Chronic Diseases.</title>
        <authorList>
            <person name="Tisza M.J."/>
            <person name="Buck C.B."/>
        </authorList>
    </citation>
    <scope>NUCLEOTIDE SEQUENCE</scope>
    <source>
        <strain evidence="1">CtCsv15</strain>
    </source>
</reference>